<dbReference type="InterPro" id="IPR000330">
    <property type="entry name" value="SNF2_N"/>
</dbReference>
<dbReference type="SUPFAM" id="SSF52540">
    <property type="entry name" value="P-loop containing nucleoside triphosphate hydrolases"/>
    <property type="match status" value="2"/>
</dbReference>
<dbReference type="GO" id="GO:0008094">
    <property type="term" value="F:ATP-dependent activity, acting on DNA"/>
    <property type="evidence" value="ECO:0007669"/>
    <property type="project" value="TreeGrafter"/>
</dbReference>
<dbReference type="Pfam" id="PF00271">
    <property type="entry name" value="Helicase_C"/>
    <property type="match status" value="1"/>
</dbReference>
<evidence type="ECO:0000256" key="2">
    <source>
        <dbReference type="ARBA" id="ARBA00022801"/>
    </source>
</evidence>
<feature type="region of interest" description="Disordered" evidence="4">
    <location>
        <begin position="981"/>
        <end position="1074"/>
    </location>
</feature>
<dbReference type="EMBL" id="JANKHO010001847">
    <property type="protein sequence ID" value="KAJ3497670.1"/>
    <property type="molecule type" value="Genomic_DNA"/>
</dbReference>
<dbReference type="GO" id="GO:0016787">
    <property type="term" value="F:hydrolase activity"/>
    <property type="evidence" value="ECO:0007669"/>
    <property type="project" value="UniProtKB-KW"/>
</dbReference>
<keyword evidence="7" id="KW-1185">Reference proteome</keyword>
<evidence type="ECO:0000313" key="7">
    <source>
        <dbReference type="Proteomes" id="UP001148786"/>
    </source>
</evidence>
<dbReference type="Pfam" id="PF00176">
    <property type="entry name" value="SNF2-rel_dom"/>
    <property type="match status" value="1"/>
</dbReference>
<organism evidence="6 7">
    <name type="scientific">Agrocybe chaxingu</name>
    <dbReference type="NCBI Taxonomy" id="84603"/>
    <lineage>
        <taxon>Eukaryota</taxon>
        <taxon>Fungi</taxon>
        <taxon>Dikarya</taxon>
        <taxon>Basidiomycota</taxon>
        <taxon>Agaricomycotina</taxon>
        <taxon>Agaricomycetes</taxon>
        <taxon>Agaricomycetidae</taxon>
        <taxon>Agaricales</taxon>
        <taxon>Agaricineae</taxon>
        <taxon>Strophariaceae</taxon>
        <taxon>Agrocybe</taxon>
    </lineage>
</organism>
<dbReference type="InterPro" id="IPR027417">
    <property type="entry name" value="P-loop_NTPase"/>
</dbReference>
<name>A0A9W8JRD1_9AGAR</name>
<dbReference type="SMART" id="SM00490">
    <property type="entry name" value="HELICc"/>
    <property type="match status" value="1"/>
</dbReference>
<sequence>MFNDCGGAPWGFPAWQDITGLPNGPFSDPLPDKWTRADADAVLSYFDAYRLKPREEDKIKFAAATSNADTVPGRKFWKEWINRNLKNWQLHSRITDVFSSLGVHPVSLALADPKTGWPDPRMYTVSAMDGVGLALFGPESLDALGHLLPNLRPFVNAIMGRCWNNHRNSFNRSKKRIELDREKLTKASLRRVIIQVAKWKVLAEALQTTDNLHKITAMEEEIARLMIGIGAQISSPATKKPKLCKISEKNLLSLASEEDVADVIALYREYFDTLDTDENDALEIQHPAFKFTFSQHVEDADPGVEVESAMTPEELAANLGFINGLPLLFNTHRHTGGLTPWTAPDAFEEANMRDNPLFVPIALHWHQAAGVHAQIRMIFSKASSPGRCTGALVADEVGLGKTFQAAALIASLADMVLRQTTGTPLPPIIQGNPFVADIKTLPIGAHLLLVPGTLLSQCEAELRVVLNPKAFDILVYPTNKAYREMFWYPSGPFHLSQHKPSNRIIIASHSALHQDFGKLFQSGRPAGSKVPWTTPERLPGYEAQAPLTLFGQKYLSTTLDEGQNCRNNGAKHSSVLAILALTLIRIIMTATPLQTSTKDLAAMGRLVGIRHFLSEKAFVEEKQDTADLRRAKRELPPDYDPLMGEDDPIKLAQVKISLRLQSQFEDRVLRRTIDSKNWAGEPLIKLPPCTTVTVFLDLTPRELAILNVLSERVKDSVSTATGVGRIISRSFYIEYRMGVGYARQSASEAIPKFNSLTEWEEHKSTKFDVCARMCKHLLARDDAPPMIFEDGNVVFPPIPSAAPGEIVPRETKILIYQEFPSLGPLLRDVLKFHELQHLYIDGQTSFDRRAAVVARFLSEAAQRILIISSVGSFGLNLSRANKIIFLDQPWSAQDERQIRGRAHRQPQTKEVTCYHLLGNNTADVILSGLARGKRDMMEAFLKKETGQELFKMLSGKLDVNPDDDLEEGDPEYDQVEIKEAKAAAKEKEKEERAKEKEEKARVKAEKAKQKQENLKKPKKTKKRTSDFLFIDDLDDGAGPGMSSQPPPGTETDNSTDALSTIDCDSSGNSLTDEISDSSMASALDSLMGVSSSEWSLLSGRSQDSFMDINETPLDPRPATPSHPSLHPHGGPTTPPHATGTGNRRGRSEYLAIGGTEDELIATSIPHWR</sequence>
<dbReference type="InterPro" id="IPR014001">
    <property type="entry name" value="Helicase_ATP-bd"/>
</dbReference>
<feature type="compositionally biased region" description="Low complexity" evidence="4">
    <location>
        <begin position="1121"/>
        <end position="1141"/>
    </location>
</feature>
<dbReference type="InterPro" id="IPR049730">
    <property type="entry name" value="SNF2/RAD54-like_C"/>
</dbReference>
<dbReference type="PANTHER" id="PTHR45626">
    <property type="entry name" value="TRANSCRIPTION TERMINATION FACTOR 2-RELATED"/>
    <property type="match status" value="1"/>
</dbReference>
<feature type="domain" description="Helicase C-terminal" evidence="5">
    <location>
        <begin position="805"/>
        <end position="957"/>
    </location>
</feature>
<dbReference type="AlphaFoldDB" id="A0A9W8JRD1"/>
<dbReference type="CDD" id="cd18793">
    <property type="entry name" value="SF2_C_SNF"/>
    <property type="match status" value="1"/>
</dbReference>
<reference evidence="6" key="1">
    <citation type="submission" date="2022-07" db="EMBL/GenBank/DDBJ databases">
        <title>Genome Sequence of Agrocybe chaxingu.</title>
        <authorList>
            <person name="Buettner E."/>
        </authorList>
    </citation>
    <scope>NUCLEOTIDE SEQUENCE</scope>
    <source>
        <strain evidence="6">MP-N11</strain>
    </source>
</reference>
<accession>A0A9W8JRD1</accession>
<keyword evidence="2" id="KW-0378">Hydrolase</keyword>
<feature type="compositionally biased region" description="Basic and acidic residues" evidence="4">
    <location>
        <begin position="981"/>
        <end position="1015"/>
    </location>
</feature>
<dbReference type="InterPro" id="IPR050628">
    <property type="entry name" value="SNF2_RAD54_helicase_TF"/>
</dbReference>
<feature type="compositionally biased region" description="Polar residues" evidence="4">
    <location>
        <begin position="1050"/>
        <end position="1072"/>
    </location>
</feature>
<dbReference type="InterPro" id="IPR001650">
    <property type="entry name" value="Helicase_C-like"/>
</dbReference>
<evidence type="ECO:0000256" key="1">
    <source>
        <dbReference type="ARBA" id="ARBA00022741"/>
    </source>
</evidence>
<dbReference type="OrthoDB" id="3270319at2759"/>
<comment type="caution">
    <text evidence="6">The sequence shown here is derived from an EMBL/GenBank/DDBJ whole genome shotgun (WGS) entry which is preliminary data.</text>
</comment>
<dbReference type="Proteomes" id="UP001148786">
    <property type="component" value="Unassembled WGS sequence"/>
</dbReference>
<dbReference type="InterPro" id="IPR038718">
    <property type="entry name" value="SNF2-like_sf"/>
</dbReference>
<evidence type="ECO:0000313" key="6">
    <source>
        <dbReference type="EMBL" id="KAJ3497670.1"/>
    </source>
</evidence>
<evidence type="ECO:0000256" key="4">
    <source>
        <dbReference type="SAM" id="MobiDB-lite"/>
    </source>
</evidence>
<dbReference type="GO" id="GO:0005524">
    <property type="term" value="F:ATP binding"/>
    <property type="evidence" value="ECO:0007669"/>
    <property type="project" value="UniProtKB-KW"/>
</dbReference>
<gene>
    <name evidence="6" type="ORF">NLJ89_g10318</name>
</gene>
<feature type="region of interest" description="Disordered" evidence="4">
    <location>
        <begin position="1103"/>
        <end position="1155"/>
    </location>
</feature>
<dbReference type="Gene3D" id="3.40.50.300">
    <property type="entry name" value="P-loop containing nucleotide triphosphate hydrolases"/>
    <property type="match status" value="1"/>
</dbReference>
<keyword evidence="3" id="KW-0067">ATP-binding</keyword>
<keyword evidence="1" id="KW-0547">Nucleotide-binding</keyword>
<dbReference type="GO" id="GO:0005634">
    <property type="term" value="C:nucleus"/>
    <property type="evidence" value="ECO:0007669"/>
    <property type="project" value="TreeGrafter"/>
</dbReference>
<protein>
    <recommendedName>
        <fullName evidence="5">Helicase C-terminal domain-containing protein</fullName>
    </recommendedName>
</protein>
<evidence type="ECO:0000259" key="5">
    <source>
        <dbReference type="PROSITE" id="PS51194"/>
    </source>
</evidence>
<dbReference type="SMART" id="SM00487">
    <property type="entry name" value="DEXDc"/>
    <property type="match status" value="1"/>
</dbReference>
<evidence type="ECO:0000256" key="3">
    <source>
        <dbReference type="ARBA" id="ARBA00022840"/>
    </source>
</evidence>
<dbReference type="Gene3D" id="3.40.50.10810">
    <property type="entry name" value="Tandem AAA-ATPase domain"/>
    <property type="match status" value="1"/>
</dbReference>
<proteinExistence type="predicted"/>
<dbReference type="GO" id="GO:0006281">
    <property type="term" value="P:DNA repair"/>
    <property type="evidence" value="ECO:0007669"/>
    <property type="project" value="TreeGrafter"/>
</dbReference>
<dbReference type="PROSITE" id="PS51194">
    <property type="entry name" value="HELICASE_CTER"/>
    <property type="match status" value="1"/>
</dbReference>